<evidence type="ECO:0000256" key="3">
    <source>
        <dbReference type="ARBA" id="ARBA00023015"/>
    </source>
</evidence>
<evidence type="ECO:0000259" key="8">
    <source>
        <dbReference type="Pfam" id="PF10513"/>
    </source>
</evidence>
<dbReference type="GO" id="GO:0005634">
    <property type="term" value="C:nucleus"/>
    <property type="evidence" value="ECO:0007669"/>
    <property type="project" value="UniProtKB-SubCell"/>
</dbReference>
<keyword evidence="4 6" id="KW-0804">Transcription</keyword>
<feature type="domain" description="Enhancer of polycomb-like N-terminal" evidence="8">
    <location>
        <begin position="579"/>
        <end position="666"/>
    </location>
</feature>
<evidence type="ECO:0000256" key="4">
    <source>
        <dbReference type="ARBA" id="ARBA00023163"/>
    </source>
</evidence>
<feature type="compositionally biased region" description="Basic residues" evidence="7">
    <location>
        <begin position="403"/>
        <end position="416"/>
    </location>
</feature>
<comment type="caution">
    <text evidence="9">The sequence shown here is derived from an EMBL/GenBank/DDBJ whole genome shotgun (WGS) entry which is preliminary data.</text>
</comment>
<feature type="compositionally biased region" description="Basic and acidic residues" evidence="7">
    <location>
        <begin position="18"/>
        <end position="36"/>
    </location>
</feature>
<feature type="region of interest" description="Disordered" evidence="7">
    <location>
        <begin position="5"/>
        <end position="36"/>
    </location>
</feature>
<dbReference type="Pfam" id="PF10513">
    <property type="entry name" value="EPL1"/>
    <property type="match status" value="1"/>
</dbReference>
<dbReference type="GO" id="GO:0035267">
    <property type="term" value="C:NuA4 histone acetyltransferase complex"/>
    <property type="evidence" value="ECO:0007669"/>
    <property type="project" value="InterPro"/>
</dbReference>
<protein>
    <recommendedName>
        <fullName evidence="6">Enhancer of polycomb-like protein</fullName>
    </recommendedName>
</protein>
<gene>
    <name evidence="9" type="ORF">K2173_024125</name>
</gene>
<evidence type="ECO:0000256" key="6">
    <source>
        <dbReference type="RuleBase" id="RU361124"/>
    </source>
</evidence>
<evidence type="ECO:0000256" key="2">
    <source>
        <dbReference type="ARBA" id="ARBA00008035"/>
    </source>
</evidence>
<feature type="region of interest" description="Disordered" evidence="7">
    <location>
        <begin position="394"/>
        <end position="417"/>
    </location>
</feature>
<dbReference type="EMBL" id="JAIWQS010000008">
    <property type="protein sequence ID" value="KAJ8900012.1"/>
    <property type="molecule type" value="Genomic_DNA"/>
</dbReference>
<feature type="compositionally biased region" description="Polar residues" evidence="7">
    <location>
        <begin position="121"/>
        <end position="134"/>
    </location>
</feature>
<comment type="similarity">
    <text evidence="2 6">Belongs to the enhancer of polycomb family.</text>
</comment>
<sequence length="830" mass="95000">MRRACVREIQSLSGSKPESTRKFIRSTRELDESNRRPLESRLKKIDKTVKFSGDRTAKMPSVGMRRTTRVFGVVKGVDSAGVLRSGRRLRQESGDNKRRRLSDGDDWFHHVTKKANNNYTINKKSQHSNNSFKSMENGLSRDSRIKQQLAPDQNKVKIETSKEHLDDGRKRFGNVYSRKRKSLGLVQEEAFDEKMNAVQFSRRQRRKNQESEKDLIPLHPSPVFFAVSEASSGSKLAYFLNSVLRYMRRVSFVVPQLASFLLSEAVSGAFASAGIRFLRECFTHATGICKFFGTCDLMPLFSVDFSAIPLCFMHMHLSLVSNFRPLLRIPVYNSLDVDTCHKFMTESKVDQSCISLRTEIFEAKNLVHEVDNFSNKALLHPAFRSKLAGRSNQHRNVLSSRGVQKRRSSVRRKRGRNPSILGVRKANGTLVSDLISSRKKGIPFSSVVSRNKFRSSVHGSFASNLKEVTSRGMDQVDMFCCSADVLVVESDKCFRIEGASVMLELSDSGEWIIVVKKNGSTRYTHLAQKMMRPSSANRITHDIIWTGDENWKLEFSKRQEWFIFKDLYKECFDRNVLASSSKVIPVPVVREVFDYEESRGVPFTRPDIYISLNMDEVARAMSKIAANYDMDSEDEEWLKNFNIDFLAEDGRLSEDKFELMIDAFEKALYRCPDDLADDEAALRFCGELGKREAVLAVYEYWMKRRKQKRRALLRAFQGQHSENAPLIQRSVMRKRRSFKRQSSQFGRGKQAGLLQVITERDALEEPSALLNIEQAKLAAERSVELAMRKRRRAQLHMQSADLAAYKATMALRIAEAASVMKSLEDLDVLD</sequence>
<evidence type="ECO:0000313" key="10">
    <source>
        <dbReference type="Proteomes" id="UP001159364"/>
    </source>
</evidence>
<evidence type="ECO:0000313" key="9">
    <source>
        <dbReference type="EMBL" id="KAJ8900012.1"/>
    </source>
</evidence>
<keyword evidence="10" id="KW-1185">Reference proteome</keyword>
<organism evidence="9 10">
    <name type="scientific">Erythroxylum novogranatense</name>
    <dbReference type="NCBI Taxonomy" id="1862640"/>
    <lineage>
        <taxon>Eukaryota</taxon>
        <taxon>Viridiplantae</taxon>
        <taxon>Streptophyta</taxon>
        <taxon>Embryophyta</taxon>
        <taxon>Tracheophyta</taxon>
        <taxon>Spermatophyta</taxon>
        <taxon>Magnoliopsida</taxon>
        <taxon>eudicotyledons</taxon>
        <taxon>Gunneridae</taxon>
        <taxon>Pentapetalae</taxon>
        <taxon>rosids</taxon>
        <taxon>fabids</taxon>
        <taxon>Malpighiales</taxon>
        <taxon>Erythroxylaceae</taxon>
        <taxon>Erythroxylum</taxon>
    </lineage>
</organism>
<dbReference type="GO" id="GO:0006357">
    <property type="term" value="P:regulation of transcription by RNA polymerase II"/>
    <property type="evidence" value="ECO:0007669"/>
    <property type="project" value="InterPro"/>
</dbReference>
<dbReference type="InterPro" id="IPR019542">
    <property type="entry name" value="Enhancer_polycomb-like_N"/>
</dbReference>
<accession>A0AAV8UFB3</accession>
<reference evidence="9 10" key="1">
    <citation type="submission" date="2021-09" db="EMBL/GenBank/DDBJ databases">
        <title>Genomic insights and catalytic innovation underlie evolution of tropane alkaloids biosynthesis.</title>
        <authorList>
            <person name="Wang Y.-J."/>
            <person name="Tian T."/>
            <person name="Huang J.-P."/>
            <person name="Huang S.-X."/>
        </authorList>
    </citation>
    <scope>NUCLEOTIDE SEQUENCE [LARGE SCALE GENOMIC DNA]</scope>
    <source>
        <strain evidence="9">KIB-2018</strain>
        <tissue evidence="9">Leaf</tissue>
    </source>
</reference>
<name>A0AAV8UFB3_9ROSI</name>
<keyword evidence="3 6" id="KW-0805">Transcription regulation</keyword>
<evidence type="ECO:0000256" key="5">
    <source>
        <dbReference type="ARBA" id="ARBA00023242"/>
    </source>
</evidence>
<proteinExistence type="inferred from homology"/>
<feature type="region of interest" description="Disordered" evidence="7">
    <location>
        <begin position="121"/>
        <end position="141"/>
    </location>
</feature>
<evidence type="ECO:0000256" key="7">
    <source>
        <dbReference type="SAM" id="MobiDB-lite"/>
    </source>
</evidence>
<dbReference type="Proteomes" id="UP001159364">
    <property type="component" value="Linkage Group LG08"/>
</dbReference>
<dbReference type="InterPro" id="IPR024943">
    <property type="entry name" value="Enhancer_polycomb"/>
</dbReference>
<keyword evidence="5 6" id="KW-0539">Nucleus</keyword>
<evidence type="ECO:0000256" key="1">
    <source>
        <dbReference type="ARBA" id="ARBA00004123"/>
    </source>
</evidence>
<comment type="subcellular location">
    <subcellularLocation>
        <location evidence="1 6">Nucleus</location>
    </subcellularLocation>
</comment>
<dbReference type="AlphaFoldDB" id="A0AAV8UFB3"/>
<dbReference type="PANTHER" id="PTHR14898">
    <property type="entry name" value="ENHANCER OF POLYCOMB"/>
    <property type="match status" value="1"/>
</dbReference>